<dbReference type="EMBL" id="CAKMRJ010000001">
    <property type="protein sequence ID" value="CAH1412586.1"/>
    <property type="molecule type" value="Genomic_DNA"/>
</dbReference>
<accession>A0AAU9LH37</accession>
<evidence type="ECO:0000313" key="1">
    <source>
        <dbReference type="EMBL" id="CAH1412586.1"/>
    </source>
</evidence>
<evidence type="ECO:0000313" key="2">
    <source>
        <dbReference type="Proteomes" id="UP001157418"/>
    </source>
</evidence>
<proteinExistence type="predicted"/>
<gene>
    <name evidence="1" type="ORF">LVIROSA_LOCUS594</name>
</gene>
<protein>
    <submittedName>
        <fullName evidence="1">Uncharacterized protein</fullName>
    </submittedName>
</protein>
<name>A0AAU9LH37_9ASTR</name>
<reference evidence="1 2" key="1">
    <citation type="submission" date="2022-01" db="EMBL/GenBank/DDBJ databases">
        <authorList>
            <person name="Xiong W."/>
            <person name="Schranz E."/>
        </authorList>
    </citation>
    <scope>NUCLEOTIDE SEQUENCE [LARGE SCALE GENOMIC DNA]</scope>
</reference>
<keyword evidence="2" id="KW-1185">Reference proteome</keyword>
<organism evidence="1 2">
    <name type="scientific">Lactuca virosa</name>
    <dbReference type="NCBI Taxonomy" id="75947"/>
    <lineage>
        <taxon>Eukaryota</taxon>
        <taxon>Viridiplantae</taxon>
        <taxon>Streptophyta</taxon>
        <taxon>Embryophyta</taxon>
        <taxon>Tracheophyta</taxon>
        <taxon>Spermatophyta</taxon>
        <taxon>Magnoliopsida</taxon>
        <taxon>eudicotyledons</taxon>
        <taxon>Gunneridae</taxon>
        <taxon>Pentapetalae</taxon>
        <taxon>asterids</taxon>
        <taxon>campanulids</taxon>
        <taxon>Asterales</taxon>
        <taxon>Asteraceae</taxon>
        <taxon>Cichorioideae</taxon>
        <taxon>Cichorieae</taxon>
        <taxon>Lactucinae</taxon>
        <taxon>Lactuca</taxon>
    </lineage>
</organism>
<dbReference type="Proteomes" id="UP001157418">
    <property type="component" value="Unassembled WGS sequence"/>
</dbReference>
<comment type="caution">
    <text evidence="1">The sequence shown here is derived from an EMBL/GenBank/DDBJ whole genome shotgun (WGS) entry which is preliminary data.</text>
</comment>
<sequence length="99" mass="10730">MRTLPSQPPFAAAIIFPPPPPLSLATTTTTVLLLRSYVPFNHPSSADPSSPQKYVKKVIPNHHPGSKAEIIQPNQLKNLTSSFLMFLPSPQSSANMSPL</sequence>
<dbReference type="AlphaFoldDB" id="A0AAU9LH37"/>